<dbReference type="EMBL" id="CM043799">
    <property type="protein sequence ID" value="KAI4804280.1"/>
    <property type="molecule type" value="Genomic_DNA"/>
</dbReference>
<protein>
    <submittedName>
        <fullName evidence="1">Uncharacterized protein</fullName>
    </submittedName>
</protein>
<sequence length="57" mass="5968">NAKPAVSGTGGRPSLSPPFLLKASPAPPLSAPRSRYHRPRPSLTDQTEATPSHPQPS</sequence>
<reference evidence="1" key="1">
    <citation type="submission" date="2022-05" db="EMBL/GenBank/DDBJ databases">
        <title>Chromosome-level genome of Chaenocephalus aceratus.</title>
        <authorList>
            <person name="Park H."/>
        </authorList>
    </citation>
    <scope>NUCLEOTIDE SEQUENCE</scope>
    <source>
        <strain evidence="1">KU_202001</strain>
    </source>
</reference>
<accession>A0ACB9VW91</accession>
<keyword evidence="2" id="KW-1185">Reference proteome</keyword>
<evidence type="ECO:0000313" key="1">
    <source>
        <dbReference type="EMBL" id="KAI4804280.1"/>
    </source>
</evidence>
<evidence type="ECO:0000313" key="2">
    <source>
        <dbReference type="Proteomes" id="UP001057452"/>
    </source>
</evidence>
<feature type="non-terminal residue" evidence="1">
    <location>
        <position position="57"/>
    </location>
</feature>
<proteinExistence type="predicted"/>
<comment type="caution">
    <text evidence="1">The sequence shown here is derived from an EMBL/GenBank/DDBJ whole genome shotgun (WGS) entry which is preliminary data.</text>
</comment>
<feature type="non-terminal residue" evidence="1">
    <location>
        <position position="1"/>
    </location>
</feature>
<dbReference type="Proteomes" id="UP001057452">
    <property type="component" value="Chromosome 15"/>
</dbReference>
<name>A0ACB9VW91_CHAAC</name>
<organism evidence="1 2">
    <name type="scientific">Chaenocephalus aceratus</name>
    <name type="common">Blackfin icefish</name>
    <name type="synonym">Chaenichthys aceratus</name>
    <dbReference type="NCBI Taxonomy" id="36190"/>
    <lineage>
        <taxon>Eukaryota</taxon>
        <taxon>Metazoa</taxon>
        <taxon>Chordata</taxon>
        <taxon>Craniata</taxon>
        <taxon>Vertebrata</taxon>
        <taxon>Euteleostomi</taxon>
        <taxon>Actinopterygii</taxon>
        <taxon>Neopterygii</taxon>
        <taxon>Teleostei</taxon>
        <taxon>Neoteleostei</taxon>
        <taxon>Acanthomorphata</taxon>
        <taxon>Eupercaria</taxon>
        <taxon>Perciformes</taxon>
        <taxon>Notothenioidei</taxon>
        <taxon>Channichthyidae</taxon>
        <taxon>Chaenocephalus</taxon>
    </lineage>
</organism>
<gene>
    <name evidence="1" type="ORF">KUCAC02_025913</name>
</gene>